<dbReference type="RefSeq" id="WP_119831684.1">
    <property type="nucleotide sequence ID" value="NZ_QYUL01000002.1"/>
</dbReference>
<dbReference type="EMBL" id="QYUL01000002">
    <property type="protein sequence ID" value="RJF81590.1"/>
    <property type="molecule type" value="Genomic_DNA"/>
</dbReference>
<dbReference type="NCBIfam" id="TIGR02786">
    <property type="entry name" value="addB_alphas"/>
    <property type="match status" value="1"/>
</dbReference>
<sequence length="1001" mass="108222">MTAAAPKVYSIPSGAPFVDLLAEGIVARVGDDPLALAEATVLLPTRRACRSLQQAFLRRSGGQPTLLPRLSPLGELDAGDLSLTDEELPGVPLDLPGAMSALNRQMTLARLILSAEGMSATTAQAVRLGADLGRLIDAVWTERIGFDRLDALVPADYAEHWQTTLKFLTIVTEVWPAILGATNECDPARRRNLALETQAALWRAAPPRGLVIAAGSTGSIPAATDLLDVIARLPQGAVVLPGLDQRADDAVWQAIEGDEAHPQHGLSHLIRTLGVAREEVRPWTDAPEPRGARARLIAEALRPAATTDGWRQLDASADQPEPSESGFDADALDGLTRIDAATSEEEAQAIALLMRQALETPQKTAALITLDRNLARRVAMALSRWGIAVNDSGGQPLAHTAVGTYLRMTAELAATRVHPLALLALAKHPMAAGGRDSADFRAAARALERVALRGPRPAEGFAGVRAALDQAVRFDHDEQPAILRDWLDDLERRAAPFLAAMRGETPLADLLRAHIAFAETLAADHESEGPQRLWRQEDGEEAARFVHDLLDAAEGFPALPASDYPALLDALMSARAVRPRFGLHPRLFILGPMEARLQHLDLTILGGLNEGTWPPNPAADPWMSRPMRRDFGLPSPERLVGMSAHDFAHACGAPEVVLTRAARVDGTPTVPSRWLLRLETVLKALKLSGRIEDQGACWLTWARRLDEPDRVQAVAPPEPRPPLAARPRRLSVTAVETWMRDPYAIYARYVLGLSKLDPIAADPGAADRGQIIHAALDSFVRAFPDALPPDALSRLLDIGTEAFGPLLRSHPDVWAFWWPRFERVAAWFIALERERRPQWRTLATEVTGSLILQGPGGPFTLTAKADRIDRGPDGLVVIDYKTGTPPSTREIALGFAPQLPLEAAMAEAGGFRDIAAGAVAELAFWRLAGGDPPGEVKPVKGDPATLAAEARAGLEELIRQFDDPATPYRSRPRPAMAPRYTDYAHLARVQEWSLGGDGDGE</sequence>
<feature type="domain" description="PD-(D/E)XK endonuclease-like" evidence="1">
    <location>
        <begin position="729"/>
        <end position="969"/>
    </location>
</feature>
<dbReference type="InterPro" id="IPR027417">
    <property type="entry name" value="P-loop_NTPase"/>
</dbReference>
<dbReference type="OrthoDB" id="9780606at2"/>
<reference evidence="2 3" key="1">
    <citation type="submission" date="2018-09" db="EMBL/GenBank/DDBJ databases">
        <authorList>
            <person name="Zhu H."/>
        </authorList>
    </citation>
    <scope>NUCLEOTIDE SEQUENCE [LARGE SCALE GENOMIC DNA]</scope>
    <source>
        <strain evidence="2 3">K2W22B-5</strain>
    </source>
</reference>
<protein>
    <submittedName>
        <fullName evidence="2">Double-strand break repair protein AddB</fullName>
    </submittedName>
</protein>
<evidence type="ECO:0000259" key="1">
    <source>
        <dbReference type="Pfam" id="PF12705"/>
    </source>
</evidence>
<dbReference type="Proteomes" id="UP000283458">
    <property type="component" value="Unassembled WGS sequence"/>
</dbReference>
<name>A0A418VWS9_9PROT</name>
<evidence type="ECO:0000313" key="3">
    <source>
        <dbReference type="Proteomes" id="UP000283458"/>
    </source>
</evidence>
<dbReference type="AlphaFoldDB" id="A0A418VWS9"/>
<accession>A0A418VWS9</accession>
<comment type="caution">
    <text evidence="2">The sequence shown here is derived from an EMBL/GenBank/DDBJ whole genome shotgun (WGS) entry which is preliminary data.</text>
</comment>
<keyword evidence="3" id="KW-1185">Reference proteome</keyword>
<gene>
    <name evidence="2" type="primary">addB</name>
    <name evidence="2" type="ORF">D3877_15750</name>
</gene>
<dbReference type="Pfam" id="PF12705">
    <property type="entry name" value="PDDEXK_1"/>
    <property type="match status" value="1"/>
</dbReference>
<evidence type="ECO:0000313" key="2">
    <source>
        <dbReference type="EMBL" id="RJF81590.1"/>
    </source>
</evidence>
<dbReference type="SUPFAM" id="SSF52540">
    <property type="entry name" value="P-loop containing nucleoside triphosphate hydrolases"/>
    <property type="match status" value="1"/>
</dbReference>
<dbReference type="InterPro" id="IPR014153">
    <property type="entry name" value="Ds_break_AddB"/>
</dbReference>
<proteinExistence type="predicted"/>
<organism evidence="2 3">
    <name type="scientific">Azospirillum cavernae</name>
    <dbReference type="NCBI Taxonomy" id="2320860"/>
    <lineage>
        <taxon>Bacteria</taxon>
        <taxon>Pseudomonadati</taxon>
        <taxon>Pseudomonadota</taxon>
        <taxon>Alphaproteobacteria</taxon>
        <taxon>Rhodospirillales</taxon>
        <taxon>Azospirillaceae</taxon>
        <taxon>Azospirillum</taxon>
    </lineage>
</organism>
<dbReference type="InterPro" id="IPR038726">
    <property type="entry name" value="PDDEXK_AddAB-type"/>
</dbReference>